<dbReference type="InterPro" id="IPR003594">
    <property type="entry name" value="HATPase_dom"/>
</dbReference>
<dbReference type="GO" id="GO:0046983">
    <property type="term" value="F:protein dimerization activity"/>
    <property type="evidence" value="ECO:0007669"/>
    <property type="project" value="InterPro"/>
</dbReference>
<dbReference type="InterPro" id="IPR011712">
    <property type="entry name" value="Sig_transdc_His_kin_sub3_dim/P"/>
</dbReference>
<keyword evidence="1" id="KW-0808">Transferase</keyword>
<dbReference type="CDD" id="cd16917">
    <property type="entry name" value="HATPase_UhpB-NarQ-NarX-like"/>
    <property type="match status" value="1"/>
</dbReference>
<dbReference type="Gene3D" id="1.20.5.1930">
    <property type="match status" value="1"/>
</dbReference>
<evidence type="ECO:0000256" key="3">
    <source>
        <dbReference type="ARBA" id="ARBA00023012"/>
    </source>
</evidence>
<keyword evidence="5" id="KW-1133">Transmembrane helix</keyword>
<dbReference type="InterPro" id="IPR050482">
    <property type="entry name" value="Sensor_HK_TwoCompSys"/>
</dbReference>
<dbReference type="AlphaFoldDB" id="A0A2P8F0J8"/>
<name>A0A2P8F0J8_9GAMM</name>
<evidence type="ECO:0000256" key="5">
    <source>
        <dbReference type="SAM" id="Phobius"/>
    </source>
</evidence>
<proteinExistence type="predicted"/>
<reference evidence="7 8" key="1">
    <citation type="submission" date="2018-03" db="EMBL/GenBank/DDBJ databases">
        <title>Genomic Encyclopedia of Archaeal and Bacterial Type Strains, Phase II (KMG-II): from individual species to whole genera.</title>
        <authorList>
            <person name="Goeker M."/>
        </authorList>
    </citation>
    <scope>NUCLEOTIDE SEQUENCE [LARGE SCALE GENOMIC DNA]</scope>
    <source>
        <strain evidence="7 8">DSM 17586</strain>
    </source>
</reference>
<evidence type="ECO:0000256" key="1">
    <source>
        <dbReference type="ARBA" id="ARBA00022679"/>
    </source>
</evidence>
<organism evidence="7 8">
    <name type="scientific">Marinobacterium halophilum</name>
    <dbReference type="NCBI Taxonomy" id="267374"/>
    <lineage>
        <taxon>Bacteria</taxon>
        <taxon>Pseudomonadati</taxon>
        <taxon>Pseudomonadota</taxon>
        <taxon>Gammaproteobacteria</taxon>
        <taxon>Oceanospirillales</taxon>
        <taxon>Oceanospirillaceae</taxon>
        <taxon>Marinobacterium</taxon>
    </lineage>
</organism>
<keyword evidence="5" id="KW-0472">Membrane</keyword>
<evidence type="ECO:0000256" key="2">
    <source>
        <dbReference type="ARBA" id="ARBA00022777"/>
    </source>
</evidence>
<dbReference type="SMART" id="SM00387">
    <property type="entry name" value="HATPase_c"/>
    <property type="match status" value="1"/>
</dbReference>
<dbReference type="Pfam" id="PF02518">
    <property type="entry name" value="HATPase_c"/>
    <property type="match status" value="1"/>
</dbReference>
<dbReference type="Gene3D" id="3.30.565.10">
    <property type="entry name" value="Histidine kinase-like ATPase, C-terminal domain"/>
    <property type="match status" value="1"/>
</dbReference>
<dbReference type="InterPro" id="IPR036890">
    <property type="entry name" value="HATPase_C_sf"/>
</dbReference>
<keyword evidence="8" id="KW-1185">Reference proteome</keyword>
<keyword evidence="5" id="KW-0812">Transmembrane</keyword>
<evidence type="ECO:0000313" key="8">
    <source>
        <dbReference type="Proteomes" id="UP000242133"/>
    </source>
</evidence>
<dbReference type="Proteomes" id="UP000242133">
    <property type="component" value="Unassembled WGS sequence"/>
</dbReference>
<dbReference type="GO" id="GO:0016020">
    <property type="term" value="C:membrane"/>
    <property type="evidence" value="ECO:0007669"/>
    <property type="project" value="InterPro"/>
</dbReference>
<dbReference type="PANTHER" id="PTHR24421">
    <property type="entry name" value="NITRATE/NITRITE SENSOR PROTEIN NARX-RELATED"/>
    <property type="match status" value="1"/>
</dbReference>
<keyword evidence="4" id="KW-0175">Coiled coil</keyword>
<dbReference type="RefSeq" id="WP_170069264.1">
    <property type="nucleotide sequence ID" value="NZ_PYGI01000005.1"/>
</dbReference>
<evidence type="ECO:0000259" key="6">
    <source>
        <dbReference type="SMART" id="SM00387"/>
    </source>
</evidence>
<dbReference type="SUPFAM" id="SSF55874">
    <property type="entry name" value="ATPase domain of HSP90 chaperone/DNA topoisomerase II/histidine kinase"/>
    <property type="match status" value="1"/>
</dbReference>
<accession>A0A2P8F0J8</accession>
<feature type="transmembrane region" description="Helical" evidence="5">
    <location>
        <begin position="12"/>
        <end position="32"/>
    </location>
</feature>
<keyword evidence="3" id="KW-0902">Two-component regulatory system</keyword>
<gene>
    <name evidence="7" type="ORF">CLV44_105131</name>
</gene>
<feature type="coiled-coil region" evidence="4">
    <location>
        <begin position="328"/>
        <end position="362"/>
    </location>
</feature>
<evidence type="ECO:0000256" key="4">
    <source>
        <dbReference type="SAM" id="Coils"/>
    </source>
</evidence>
<dbReference type="EMBL" id="PYGI01000005">
    <property type="protein sequence ID" value="PSL15236.1"/>
    <property type="molecule type" value="Genomic_DNA"/>
</dbReference>
<dbReference type="Pfam" id="PF07730">
    <property type="entry name" value="HisKA_3"/>
    <property type="match status" value="1"/>
</dbReference>
<protein>
    <submittedName>
        <fullName evidence="7">Signal transduction histidine kinase</fullName>
    </submittedName>
</protein>
<sequence>MATKPRFKTLTFLLTLGSSLVFLMVFISTAFIQSRGVIELQAEGYNRGLAARYEQRLHDYLANVEDEALAIAANADRVEALYTGDQLQFHRSLTRWEERYENLHYDFVAASFFASARCYLSRSYVPELSVMPCEDLVREHGEFAAYGWRQVQLNGEWLAVYSTPLELSESGKIVGQLMVGIRLKNNRYLLNQLLLPADGLQMLGLFGDEQPLTILDRMSADAERERRVGITYSEGLTQLGQNVRIGLISSDQAQMQLRTVLIETLFYGCLLALVVSLVMSLLLSGAVDRQLQQLIAFTRLANTDRNTRWPQTRIREFNLIGEEIVSIVNCLKAREDELESVNMQLSQNNEEKRQILQHLMQTQERERLRLSSELHDDMAQLLVAVKMNLQLHHDELQAGEPCIENLEHAMTLVNSIYDTVYHRIRMLRPSELSDFGLGVSVAALPVVKLLEQLDYAVELDINQTRPLQAELMSNLYRIAQEALSNVARHAHGTYVLVQLCDEPTGLRMVIEDDGQGLGDARERAQTGGFGLLGIRERAEHMHAELTIASGHGVRIELFIPAEYAYLAPLSAPESEKTP</sequence>
<keyword evidence="2 7" id="KW-0418">Kinase</keyword>
<comment type="caution">
    <text evidence="7">The sequence shown here is derived from an EMBL/GenBank/DDBJ whole genome shotgun (WGS) entry which is preliminary data.</text>
</comment>
<feature type="transmembrane region" description="Helical" evidence="5">
    <location>
        <begin position="265"/>
        <end position="287"/>
    </location>
</feature>
<dbReference type="PANTHER" id="PTHR24421:SF58">
    <property type="entry name" value="SIGNAL TRANSDUCTION HISTIDINE-PROTEIN KINASE_PHOSPHATASE UHPB"/>
    <property type="match status" value="1"/>
</dbReference>
<evidence type="ECO:0000313" key="7">
    <source>
        <dbReference type="EMBL" id="PSL15236.1"/>
    </source>
</evidence>
<feature type="domain" description="Histidine kinase/HSP90-like ATPase" evidence="6">
    <location>
        <begin position="470"/>
        <end position="563"/>
    </location>
</feature>
<dbReference type="GO" id="GO:0000155">
    <property type="term" value="F:phosphorelay sensor kinase activity"/>
    <property type="evidence" value="ECO:0007669"/>
    <property type="project" value="InterPro"/>
</dbReference>